<evidence type="ECO:0000256" key="9">
    <source>
        <dbReference type="SAM" id="Phobius"/>
    </source>
</evidence>
<dbReference type="OrthoDB" id="9986677at2759"/>
<evidence type="ECO:0000313" key="10">
    <source>
        <dbReference type="EMBL" id="RKO88547.1"/>
    </source>
</evidence>
<feature type="transmembrane region" description="Helical" evidence="9">
    <location>
        <begin position="25"/>
        <end position="47"/>
    </location>
</feature>
<gene>
    <name evidence="10" type="ORF">BDK51DRAFT_12196</name>
</gene>
<evidence type="ECO:0000256" key="4">
    <source>
        <dbReference type="ARBA" id="ARBA00022692"/>
    </source>
</evidence>
<name>A0A4V1IR22_9FUNG</name>
<organism evidence="10 11">
    <name type="scientific">Blyttiomyces helicus</name>
    <dbReference type="NCBI Taxonomy" id="388810"/>
    <lineage>
        <taxon>Eukaryota</taxon>
        <taxon>Fungi</taxon>
        <taxon>Fungi incertae sedis</taxon>
        <taxon>Chytridiomycota</taxon>
        <taxon>Chytridiomycota incertae sedis</taxon>
        <taxon>Chytridiomycetes</taxon>
        <taxon>Chytridiomycetes incertae sedis</taxon>
        <taxon>Blyttiomyces</taxon>
    </lineage>
</organism>
<keyword evidence="3" id="KW-0813">Transport</keyword>
<dbReference type="NCBIfam" id="TIGR00728">
    <property type="entry name" value="OPT_sfam"/>
    <property type="match status" value="1"/>
</dbReference>
<evidence type="ECO:0000256" key="3">
    <source>
        <dbReference type="ARBA" id="ARBA00022448"/>
    </source>
</evidence>
<reference evidence="11" key="1">
    <citation type="journal article" date="2018" name="Nat. Microbiol.">
        <title>Leveraging single-cell genomics to expand the fungal tree of life.</title>
        <authorList>
            <person name="Ahrendt S.R."/>
            <person name="Quandt C.A."/>
            <person name="Ciobanu D."/>
            <person name="Clum A."/>
            <person name="Salamov A."/>
            <person name="Andreopoulos B."/>
            <person name="Cheng J.F."/>
            <person name="Woyke T."/>
            <person name="Pelin A."/>
            <person name="Henrissat B."/>
            <person name="Reynolds N.K."/>
            <person name="Benny G.L."/>
            <person name="Smith M.E."/>
            <person name="James T.Y."/>
            <person name="Grigoriev I.V."/>
        </authorList>
    </citation>
    <scope>NUCLEOTIDE SEQUENCE [LARGE SCALE GENOMIC DNA]</scope>
</reference>
<comment type="similarity">
    <text evidence="2">Belongs to the oligopeptide OPT transporter family.</text>
</comment>
<dbReference type="NCBIfam" id="TIGR00727">
    <property type="entry name" value="ISP4_OPT"/>
    <property type="match status" value="1"/>
</dbReference>
<keyword evidence="4 9" id="KW-0812">Transmembrane</keyword>
<keyword evidence="8 9" id="KW-0472">Membrane</keyword>
<feature type="transmembrane region" description="Helical" evidence="9">
    <location>
        <begin position="435"/>
        <end position="457"/>
    </location>
</feature>
<dbReference type="GO" id="GO:0035673">
    <property type="term" value="F:oligopeptide transmembrane transporter activity"/>
    <property type="evidence" value="ECO:0007669"/>
    <property type="project" value="InterPro"/>
</dbReference>
<dbReference type="PANTHER" id="PTHR22601">
    <property type="entry name" value="ISP4 LIKE PROTEIN"/>
    <property type="match status" value="1"/>
</dbReference>
<keyword evidence="7 9" id="KW-1133">Transmembrane helix</keyword>
<dbReference type="InterPro" id="IPR004813">
    <property type="entry name" value="OPT"/>
</dbReference>
<keyword evidence="5" id="KW-0571">Peptide transport</keyword>
<evidence type="ECO:0000313" key="11">
    <source>
        <dbReference type="Proteomes" id="UP000269721"/>
    </source>
</evidence>
<evidence type="ECO:0000256" key="6">
    <source>
        <dbReference type="ARBA" id="ARBA00022927"/>
    </source>
</evidence>
<evidence type="ECO:0000256" key="7">
    <source>
        <dbReference type="ARBA" id="ARBA00022989"/>
    </source>
</evidence>
<feature type="transmembrane region" description="Helical" evidence="9">
    <location>
        <begin position="54"/>
        <end position="74"/>
    </location>
</feature>
<keyword evidence="6" id="KW-0653">Protein transport</keyword>
<comment type="subcellular location">
    <subcellularLocation>
        <location evidence="1">Membrane</location>
        <topology evidence="1">Multi-pass membrane protein</topology>
    </subcellularLocation>
</comment>
<feature type="non-terminal residue" evidence="10">
    <location>
        <position position="626"/>
    </location>
</feature>
<evidence type="ECO:0000256" key="1">
    <source>
        <dbReference type="ARBA" id="ARBA00004141"/>
    </source>
</evidence>
<feature type="non-terminal residue" evidence="10">
    <location>
        <position position="1"/>
    </location>
</feature>
<proteinExistence type="inferred from homology"/>
<feature type="transmembrane region" description="Helical" evidence="9">
    <location>
        <begin position="406"/>
        <end position="423"/>
    </location>
</feature>
<evidence type="ECO:0000256" key="2">
    <source>
        <dbReference type="ARBA" id="ARBA00008807"/>
    </source>
</evidence>
<dbReference type="GO" id="GO:0016020">
    <property type="term" value="C:membrane"/>
    <property type="evidence" value="ECO:0007669"/>
    <property type="project" value="UniProtKB-SubCell"/>
</dbReference>
<feature type="transmembrane region" description="Helical" evidence="9">
    <location>
        <begin position="516"/>
        <end position="535"/>
    </location>
</feature>
<evidence type="ECO:0000256" key="5">
    <source>
        <dbReference type="ARBA" id="ARBA00022856"/>
    </source>
</evidence>
<protein>
    <submittedName>
        <fullName evidence="10">OPT oligopeptide transporter protein-domain-containing protein</fullName>
    </submittedName>
</protein>
<feature type="transmembrane region" description="Helical" evidence="9">
    <location>
        <begin position="276"/>
        <end position="298"/>
    </location>
</feature>
<dbReference type="InterPro" id="IPR004648">
    <property type="entry name" value="Oligpept_transpt"/>
</dbReference>
<accession>A0A4V1IR22</accession>
<dbReference type="GO" id="GO:0015031">
    <property type="term" value="P:protein transport"/>
    <property type="evidence" value="ECO:0007669"/>
    <property type="project" value="UniProtKB-KW"/>
</dbReference>
<feature type="transmembrane region" description="Helical" evidence="9">
    <location>
        <begin position="354"/>
        <end position="377"/>
    </location>
</feature>
<sequence>EQSPIPEVAVTIPNSDDPTLPCLTFRFWVLATIFSVFAAVVGSFNFLRFNQISLNIFAFILMSYPCGVGMAKVFPAMKIGFHWPTDFLFARGTFIGGSLNPGPFNVKEQTLIIVAASTNLASAYAIDILSIQRLFFGREQLPDNVGWAAAILLLWTTQCLGYSLAGLCRSWLVYPASMWWPANLVTANLLHVFHNDSSQELVKARLATFKSFTVWAIVYELLPQQFAGYLSKVSIGPYPPMIAQVFGFWEGQGSAVGMITFDWAGISQMGPLYTPFWANMNGFVSLIVSSWIFAPALFAHDFWSSKSYPITSAGTFANDTLPYNVLRVIDPHTKNLNTTAFEEYSPLMLQPAWAFAYAAGFASISSVLTHVALFHGGEVLDGFRRSRAEDEDVHIKMMRKYPEVPATYLATLVIFGALSIFTVEHWNEEFGMKWWGIFLAIAMAFIFLIPTGLILAISNVGIGTNVITELVYGFIDPGKAIANTVFKTYGYNSLAQAQLLAQDLKLGVYMKIPPKAMFISQFYGTMIGAVVNYAIMDLLLRHVKQIWYNVHKSKLATDSHWNAQNPRVFYTASLIWGAIGPKRFFTGQYNVLYWGFFVGVFVPIIPWALHKRFPNFGWQYINSPIF</sequence>
<keyword evidence="11" id="KW-1185">Reference proteome</keyword>
<dbReference type="Proteomes" id="UP000269721">
    <property type="component" value="Unassembled WGS sequence"/>
</dbReference>
<dbReference type="AlphaFoldDB" id="A0A4V1IR22"/>
<feature type="transmembrane region" description="Helical" evidence="9">
    <location>
        <begin position="591"/>
        <end position="609"/>
    </location>
</feature>
<evidence type="ECO:0000256" key="8">
    <source>
        <dbReference type="ARBA" id="ARBA00023136"/>
    </source>
</evidence>
<feature type="transmembrane region" description="Helical" evidence="9">
    <location>
        <begin position="144"/>
        <end position="165"/>
    </location>
</feature>
<dbReference type="Pfam" id="PF03169">
    <property type="entry name" value="OPT"/>
    <property type="match status" value="1"/>
</dbReference>
<dbReference type="EMBL" id="KZ996646">
    <property type="protein sequence ID" value="RKO88547.1"/>
    <property type="molecule type" value="Genomic_DNA"/>
</dbReference>